<evidence type="ECO:0000313" key="11">
    <source>
        <dbReference type="WBParaSite" id="TREG1_48670.1"/>
    </source>
</evidence>
<keyword evidence="2" id="KW-0808">Transferase</keyword>
<dbReference type="Pfam" id="PF00069">
    <property type="entry name" value="Pkinase"/>
    <property type="match status" value="1"/>
</dbReference>
<dbReference type="GO" id="GO:0004708">
    <property type="term" value="F:MAP kinase kinase activity"/>
    <property type="evidence" value="ECO:0007669"/>
    <property type="project" value="UniProtKB-EC"/>
</dbReference>
<comment type="similarity">
    <text evidence="6">Belongs to the protein kinase superfamily. STE Ser/Thr protein kinase family. MAP kinase kinase subfamily.</text>
</comment>
<dbReference type="Proteomes" id="UP000050795">
    <property type="component" value="Unassembled WGS sequence"/>
</dbReference>
<dbReference type="FunFam" id="3.30.200.20:FF:000040">
    <property type="entry name" value="Dual specificity mitogen-activated protein kinase kinase"/>
    <property type="match status" value="1"/>
</dbReference>
<sequence>MSEQSMRQRFLSLPAEQKLKLDRVPSPHSHLTPVPSLPSIAILEINDTSVTVTADDLEDTGVLGEGFFGRVFKMRLKSTKDSFAVKKIPFCNLDPHNPDMIADLEIGKLHPHPFLLRSYCAFTHGDAVWILLELMDISLDVLLNKVRACNQYIPENVLQHITFSIVSALYHLRYNMNMLHRDIKPANMLANKNGQVKLGDFGTAVTLSNCESLADVGSWRYLAPERVSCGSAKSCGVKSDVWSLGLSIYELATGTNPYEPPRDPVDAFNQIVNRDPPSLSGDLPYSNHVRDFLNMCLIKEVGERADYNDLLVSDFIRSVDVERCMVTTAQFLANYIS</sequence>
<dbReference type="SUPFAM" id="SSF56112">
    <property type="entry name" value="Protein kinase-like (PK-like)"/>
    <property type="match status" value="1"/>
</dbReference>
<protein>
    <recommendedName>
        <fullName evidence="7">mitogen-activated protein kinase kinase</fullName>
        <ecNumber evidence="7">2.7.12.2</ecNumber>
    </recommendedName>
</protein>
<dbReference type="AlphaFoldDB" id="A0AA85JXQ1"/>
<evidence type="ECO:0000256" key="2">
    <source>
        <dbReference type="ARBA" id="ARBA00022679"/>
    </source>
</evidence>
<evidence type="ECO:0000256" key="8">
    <source>
        <dbReference type="PROSITE-ProRule" id="PRU10141"/>
    </source>
</evidence>
<dbReference type="PROSITE" id="PS00107">
    <property type="entry name" value="PROTEIN_KINASE_ATP"/>
    <property type="match status" value="1"/>
</dbReference>
<keyword evidence="10" id="KW-1185">Reference proteome</keyword>
<dbReference type="Gene3D" id="3.30.200.20">
    <property type="entry name" value="Phosphorylase Kinase, domain 1"/>
    <property type="match status" value="1"/>
</dbReference>
<dbReference type="InterPro" id="IPR011009">
    <property type="entry name" value="Kinase-like_dom_sf"/>
</dbReference>
<dbReference type="InterPro" id="IPR017441">
    <property type="entry name" value="Protein_kinase_ATP_BS"/>
</dbReference>
<evidence type="ECO:0000256" key="4">
    <source>
        <dbReference type="ARBA" id="ARBA00022777"/>
    </source>
</evidence>
<evidence type="ECO:0000256" key="3">
    <source>
        <dbReference type="ARBA" id="ARBA00022741"/>
    </source>
</evidence>
<keyword evidence="5 8" id="KW-0067">ATP-binding</keyword>
<dbReference type="PANTHER" id="PTHR48013">
    <property type="entry name" value="DUAL SPECIFICITY MITOGEN-ACTIVATED PROTEIN KINASE KINASE 5-RELATED"/>
    <property type="match status" value="1"/>
</dbReference>
<keyword evidence="4" id="KW-0418">Kinase</keyword>
<dbReference type="EC" id="2.7.12.2" evidence="7"/>
<dbReference type="PANTHER" id="PTHR48013:SF11">
    <property type="entry name" value="LICORNE"/>
    <property type="match status" value="1"/>
</dbReference>
<evidence type="ECO:0000256" key="1">
    <source>
        <dbReference type="ARBA" id="ARBA00022527"/>
    </source>
</evidence>
<dbReference type="Gene3D" id="1.10.510.10">
    <property type="entry name" value="Transferase(Phosphotransferase) domain 1"/>
    <property type="match status" value="1"/>
</dbReference>
<organism evidence="10 11">
    <name type="scientific">Trichobilharzia regenti</name>
    <name type="common">Nasal bird schistosome</name>
    <dbReference type="NCBI Taxonomy" id="157069"/>
    <lineage>
        <taxon>Eukaryota</taxon>
        <taxon>Metazoa</taxon>
        <taxon>Spiralia</taxon>
        <taxon>Lophotrochozoa</taxon>
        <taxon>Platyhelminthes</taxon>
        <taxon>Trematoda</taxon>
        <taxon>Digenea</taxon>
        <taxon>Strigeidida</taxon>
        <taxon>Schistosomatoidea</taxon>
        <taxon>Schistosomatidae</taxon>
        <taxon>Trichobilharzia</taxon>
    </lineage>
</organism>
<dbReference type="GO" id="GO:0051403">
    <property type="term" value="P:stress-activated MAPK cascade"/>
    <property type="evidence" value="ECO:0007669"/>
    <property type="project" value="TreeGrafter"/>
</dbReference>
<evidence type="ECO:0000313" key="10">
    <source>
        <dbReference type="Proteomes" id="UP000050795"/>
    </source>
</evidence>
<dbReference type="SMART" id="SM00220">
    <property type="entry name" value="S_TKc"/>
    <property type="match status" value="1"/>
</dbReference>
<keyword evidence="1" id="KW-0723">Serine/threonine-protein kinase</keyword>
<name>A0AA85JXQ1_TRIRE</name>
<accession>A0AA85JXQ1</accession>
<dbReference type="PROSITE" id="PS50011">
    <property type="entry name" value="PROTEIN_KINASE_DOM"/>
    <property type="match status" value="1"/>
</dbReference>
<dbReference type="GO" id="GO:0005524">
    <property type="term" value="F:ATP binding"/>
    <property type="evidence" value="ECO:0007669"/>
    <property type="project" value="UniProtKB-UniRule"/>
</dbReference>
<feature type="domain" description="Protein kinase" evidence="9">
    <location>
        <begin position="57"/>
        <end position="316"/>
    </location>
</feature>
<reference evidence="10" key="1">
    <citation type="submission" date="2022-06" db="EMBL/GenBank/DDBJ databases">
        <authorList>
            <person name="Berger JAMES D."/>
            <person name="Berger JAMES D."/>
        </authorList>
    </citation>
    <scope>NUCLEOTIDE SEQUENCE [LARGE SCALE GENOMIC DNA]</scope>
</reference>
<dbReference type="WBParaSite" id="TREG1_48670.1">
    <property type="protein sequence ID" value="TREG1_48670.1"/>
    <property type="gene ID" value="TREG1_48670"/>
</dbReference>
<evidence type="ECO:0000256" key="5">
    <source>
        <dbReference type="ARBA" id="ARBA00022840"/>
    </source>
</evidence>
<feature type="binding site" evidence="8">
    <location>
        <position position="87"/>
    </location>
    <ligand>
        <name>ATP</name>
        <dbReference type="ChEBI" id="CHEBI:30616"/>
    </ligand>
</feature>
<dbReference type="InterPro" id="IPR000719">
    <property type="entry name" value="Prot_kinase_dom"/>
</dbReference>
<evidence type="ECO:0000256" key="6">
    <source>
        <dbReference type="ARBA" id="ARBA00038035"/>
    </source>
</evidence>
<dbReference type="GO" id="GO:0004674">
    <property type="term" value="F:protein serine/threonine kinase activity"/>
    <property type="evidence" value="ECO:0007669"/>
    <property type="project" value="UniProtKB-KW"/>
</dbReference>
<keyword evidence="3 8" id="KW-0547">Nucleotide-binding</keyword>
<evidence type="ECO:0000256" key="7">
    <source>
        <dbReference type="ARBA" id="ARBA00038999"/>
    </source>
</evidence>
<evidence type="ECO:0000259" key="9">
    <source>
        <dbReference type="PROSITE" id="PS50011"/>
    </source>
</evidence>
<reference evidence="11" key="2">
    <citation type="submission" date="2023-11" db="UniProtKB">
        <authorList>
            <consortium name="WormBaseParasite"/>
        </authorList>
    </citation>
    <scope>IDENTIFICATION</scope>
</reference>
<proteinExistence type="inferred from homology"/>